<name>A0ABU4L7Z0_9ACTN</name>
<protein>
    <submittedName>
        <fullName evidence="3">Aldo/keto reductase</fullName>
    </submittedName>
</protein>
<dbReference type="SUPFAM" id="SSF51430">
    <property type="entry name" value="NAD(P)-linked oxidoreductase"/>
    <property type="match status" value="1"/>
</dbReference>
<sequence length="328" mass="34541">MTIATLGLGTYRIHPSALPDAVIRAAADPAGAWIDTAPNYLDGQAQSLLAPALARHRIPVSTKVGFLTDRAARAAVADGALTTGAAERGYCLSSPYVHWQCARNRTELGRDRLDLVFAHNPERTDSDPYEALRDALTALEAEAAAGIISAYGVATWDGFDTGTLNVPALHQLATEVAGTEHHHLRAIQLPVSLVTASAFTQALDGGGPIAQAAELRWQVYASAPLFGGQLPHLATPELTALLNPGLTVPQACLLAAASCPGVTRILISASTPAHWAEAQRALRCPAIPVPTLRKVLDVLAAAPPRRPTAHARGIHTSSQDTRRHNGRA</sequence>
<dbReference type="InterPro" id="IPR023210">
    <property type="entry name" value="NADP_OxRdtase_dom"/>
</dbReference>
<gene>
    <name evidence="3" type="ORF">PV517_24645</name>
</gene>
<evidence type="ECO:0000256" key="1">
    <source>
        <dbReference type="SAM" id="MobiDB-lite"/>
    </source>
</evidence>
<dbReference type="PANTHER" id="PTHR43312:SF1">
    <property type="entry name" value="NADP-DEPENDENT OXIDOREDUCTASE DOMAIN-CONTAINING PROTEIN"/>
    <property type="match status" value="1"/>
</dbReference>
<dbReference type="PANTHER" id="PTHR43312">
    <property type="entry name" value="D-THREO-ALDOSE 1-DEHYDROGENASE"/>
    <property type="match status" value="1"/>
</dbReference>
<organism evidence="3 4">
    <name type="scientific">Streptomyces griseiscabiei</name>
    <dbReference type="NCBI Taxonomy" id="2993540"/>
    <lineage>
        <taxon>Bacteria</taxon>
        <taxon>Bacillati</taxon>
        <taxon>Actinomycetota</taxon>
        <taxon>Actinomycetes</taxon>
        <taxon>Kitasatosporales</taxon>
        <taxon>Streptomycetaceae</taxon>
        <taxon>Streptomyces</taxon>
    </lineage>
</organism>
<dbReference type="Proteomes" id="UP001271723">
    <property type="component" value="Unassembled WGS sequence"/>
</dbReference>
<dbReference type="InterPro" id="IPR036812">
    <property type="entry name" value="NAD(P)_OxRdtase_dom_sf"/>
</dbReference>
<keyword evidence="4" id="KW-1185">Reference proteome</keyword>
<dbReference type="RefSeq" id="WP_086754691.1">
    <property type="nucleotide sequence ID" value="NZ_JAGJBZ010000003.1"/>
</dbReference>
<comment type="caution">
    <text evidence="3">The sequence shown here is derived from an EMBL/GenBank/DDBJ whole genome shotgun (WGS) entry which is preliminary data.</text>
</comment>
<evidence type="ECO:0000259" key="2">
    <source>
        <dbReference type="Pfam" id="PF00248"/>
    </source>
</evidence>
<dbReference type="InterPro" id="IPR053135">
    <property type="entry name" value="AKR2_Oxidoreductase"/>
</dbReference>
<dbReference type="Pfam" id="PF00248">
    <property type="entry name" value="Aldo_ket_red"/>
    <property type="match status" value="1"/>
</dbReference>
<accession>A0ABU4L7Z0</accession>
<reference evidence="3 4" key="1">
    <citation type="journal article" date="2023" name="Microb. Genom.">
        <title>Mesoterricola silvestris gen. nov., sp. nov., Mesoterricola sediminis sp. nov., Geothrix oryzae sp. nov., Geothrix edaphica sp. nov., Geothrix rubra sp. nov., and Geothrix limicola sp. nov., six novel members of Acidobacteriota isolated from soils.</title>
        <authorList>
            <person name="Weisberg A.J."/>
            <person name="Pearce E."/>
            <person name="Kramer C.G."/>
            <person name="Chang J.H."/>
            <person name="Clarke C.R."/>
        </authorList>
    </citation>
    <scope>NUCLEOTIDE SEQUENCE [LARGE SCALE GENOMIC DNA]</scope>
    <source>
        <strain evidence="3 4">NRRL_B-2795</strain>
    </source>
</reference>
<evidence type="ECO:0000313" key="3">
    <source>
        <dbReference type="EMBL" id="MDX2911861.1"/>
    </source>
</evidence>
<evidence type="ECO:0000313" key="4">
    <source>
        <dbReference type="Proteomes" id="UP001271723"/>
    </source>
</evidence>
<dbReference type="EMBL" id="JARAVY010000009">
    <property type="protein sequence ID" value="MDX2911861.1"/>
    <property type="molecule type" value="Genomic_DNA"/>
</dbReference>
<proteinExistence type="predicted"/>
<feature type="region of interest" description="Disordered" evidence="1">
    <location>
        <begin position="306"/>
        <end position="328"/>
    </location>
</feature>
<dbReference type="Gene3D" id="3.20.20.100">
    <property type="entry name" value="NADP-dependent oxidoreductase domain"/>
    <property type="match status" value="1"/>
</dbReference>
<feature type="domain" description="NADP-dependent oxidoreductase" evidence="2">
    <location>
        <begin position="21"/>
        <end position="157"/>
    </location>
</feature>